<name>A0A1M5DJN9_LOKAT</name>
<accession>A0A1M5DJN9</accession>
<dbReference type="AlphaFoldDB" id="A0A1M5DJN9"/>
<reference evidence="2" key="1">
    <citation type="submission" date="2016-11" db="EMBL/GenBank/DDBJ databases">
        <authorList>
            <person name="Varghese N."/>
            <person name="Submissions S."/>
        </authorList>
    </citation>
    <scope>NUCLEOTIDE SEQUENCE [LARGE SCALE GENOMIC DNA]</scope>
    <source>
        <strain evidence="2">DSM 29326</strain>
    </source>
</reference>
<evidence type="ECO:0000313" key="2">
    <source>
        <dbReference type="Proteomes" id="UP000183987"/>
    </source>
</evidence>
<proteinExistence type="predicted"/>
<sequence>MADATPMPSRATLYPIERALVNTAVSIVTCTSYTARVLLIGRLAKIMQQVADEPTGDKMSPAEVAAIQQANDIRFGPLARIESAAARLVRLYRKDATRTPADLQQAIGELRAGISLYFIDRSDAACDAIGIPLNVPAVVPGAGDESAQCA</sequence>
<keyword evidence="2" id="KW-1185">Reference proteome</keyword>
<protein>
    <submittedName>
        <fullName evidence="1">Uncharacterized protein</fullName>
    </submittedName>
</protein>
<dbReference type="EMBL" id="FQUE01000010">
    <property type="protein sequence ID" value="SHF67105.1"/>
    <property type="molecule type" value="Genomic_DNA"/>
</dbReference>
<dbReference type="Proteomes" id="UP000183987">
    <property type="component" value="Unassembled WGS sequence"/>
</dbReference>
<organism evidence="1 2">
    <name type="scientific">Loktanella atrilutea</name>
    <dbReference type="NCBI Taxonomy" id="366533"/>
    <lineage>
        <taxon>Bacteria</taxon>
        <taxon>Pseudomonadati</taxon>
        <taxon>Pseudomonadota</taxon>
        <taxon>Alphaproteobacteria</taxon>
        <taxon>Rhodobacterales</taxon>
        <taxon>Roseobacteraceae</taxon>
        <taxon>Loktanella</taxon>
    </lineage>
</organism>
<dbReference type="STRING" id="366533.SAMN05444339_11019"/>
<dbReference type="RefSeq" id="WP_072858344.1">
    <property type="nucleotide sequence ID" value="NZ_FQUE01000010.1"/>
</dbReference>
<evidence type="ECO:0000313" key="1">
    <source>
        <dbReference type="EMBL" id="SHF67105.1"/>
    </source>
</evidence>
<gene>
    <name evidence="1" type="ORF">SAMN05444339_11019</name>
</gene>